<organism evidence="17 18">
    <name type="scientific">Lichenicoccus roseus</name>
    <dbReference type="NCBI Taxonomy" id="2683649"/>
    <lineage>
        <taxon>Bacteria</taxon>
        <taxon>Pseudomonadati</taxon>
        <taxon>Pseudomonadota</taxon>
        <taxon>Alphaproteobacteria</taxon>
        <taxon>Acetobacterales</taxon>
        <taxon>Acetobacteraceae</taxon>
        <taxon>Lichenicoccus</taxon>
    </lineage>
</organism>
<dbReference type="GO" id="GO:0003755">
    <property type="term" value="F:peptidyl-prolyl cis-trans isomerase activity"/>
    <property type="evidence" value="ECO:0007669"/>
    <property type="project" value="UniProtKB-UniRule"/>
</dbReference>
<dbReference type="Pfam" id="PF00254">
    <property type="entry name" value="FKBP_C"/>
    <property type="match status" value="1"/>
</dbReference>
<comment type="function">
    <text evidence="10 12">Involved in protein export. Acts as a chaperone by maintaining the newly synthesized protein in an open conformation. Functions as a peptidyl-prolyl cis-trans isomerase.</text>
</comment>
<dbReference type="InterPro" id="IPR005215">
    <property type="entry name" value="Trig_fac"/>
</dbReference>
<keyword evidence="6 12" id="KW-0697">Rotamase</keyword>
<evidence type="ECO:0000256" key="13">
    <source>
        <dbReference type="PROSITE-ProRule" id="PRU00277"/>
    </source>
</evidence>
<evidence type="ECO:0000256" key="2">
    <source>
        <dbReference type="ARBA" id="ARBA00005464"/>
    </source>
</evidence>
<dbReference type="SUPFAM" id="SSF102735">
    <property type="entry name" value="Trigger factor ribosome-binding domain"/>
    <property type="match status" value="1"/>
</dbReference>
<comment type="domain">
    <text evidence="12">Consists of 3 domains; the N-terminus binds the ribosome, the middle domain has PPIase activity, while the C-terminus has intrinsic chaperone activity on its own.</text>
</comment>
<comment type="catalytic activity">
    <reaction evidence="1 12 13">
        <text>[protein]-peptidylproline (omega=180) = [protein]-peptidylproline (omega=0)</text>
        <dbReference type="Rhea" id="RHEA:16237"/>
        <dbReference type="Rhea" id="RHEA-COMP:10747"/>
        <dbReference type="Rhea" id="RHEA-COMP:10748"/>
        <dbReference type="ChEBI" id="CHEBI:83833"/>
        <dbReference type="ChEBI" id="CHEBI:83834"/>
        <dbReference type="EC" id="5.2.1.8"/>
    </reaction>
</comment>
<evidence type="ECO:0000256" key="10">
    <source>
        <dbReference type="ARBA" id="ARBA00024849"/>
    </source>
</evidence>
<dbReference type="InterPro" id="IPR008880">
    <property type="entry name" value="Trigger_fac_C"/>
</dbReference>
<dbReference type="Gene3D" id="3.30.70.1050">
    <property type="entry name" value="Trigger factor ribosome-binding domain"/>
    <property type="match status" value="1"/>
</dbReference>
<comment type="caution">
    <text evidence="17">The sequence shown here is derived from an EMBL/GenBank/DDBJ whole genome shotgun (WGS) entry which is preliminary data.</text>
</comment>
<evidence type="ECO:0000256" key="7">
    <source>
        <dbReference type="ARBA" id="ARBA00023186"/>
    </source>
</evidence>
<dbReference type="GO" id="GO:0051083">
    <property type="term" value="P:'de novo' cotranslational protein folding"/>
    <property type="evidence" value="ECO:0007669"/>
    <property type="project" value="TreeGrafter"/>
</dbReference>
<dbReference type="Pfam" id="PF05698">
    <property type="entry name" value="Trigger_C"/>
    <property type="match status" value="1"/>
</dbReference>
<dbReference type="GO" id="GO:0005737">
    <property type="term" value="C:cytoplasm"/>
    <property type="evidence" value="ECO:0007669"/>
    <property type="project" value="UniProtKB-SubCell"/>
</dbReference>
<accession>A0A5R9J6Z9</accession>
<protein>
    <recommendedName>
        <fullName evidence="4 12">Trigger factor</fullName>
        <shortName evidence="12">TF</shortName>
        <ecNumber evidence="3 12">5.2.1.8</ecNumber>
    </recommendedName>
    <alternativeName>
        <fullName evidence="11 12">PPIase</fullName>
    </alternativeName>
</protein>
<comment type="subcellular location">
    <subcellularLocation>
        <location evidence="12">Cytoplasm</location>
    </subcellularLocation>
    <text evidence="12">About half TF is bound to the ribosome near the polypeptide exit tunnel while the other half is free in the cytoplasm.</text>
</comment>
<dbReference type="InterPro" id="IPR037041">
    <property type="entry name" value="Trigger_fac_C_sf"/>
</dbReference>
<dbReference type="GO" id="GO:0051301">
    <property type="term" value="P:cell division"/>
    <property type="evidence" value="ECO:0007669"/>
    <property type="project" value="UniProtKB-KW"/>
</dbReference>
<dbReference type="InterPro" id="IPR027304">
    <property type="entry name" value="Trigger_fact/SurA_dom_sf"/>
</dbReference>
<dbReference type="OrthoDB" id="9767721at2"/>
<evidence type="ECO:0000256" key="8">
    <source>
        <dbReference type="ARBA" id="ARBA00023235"/>
    </source>
</evidence>
<dbReference type="InterPro" id="IPR001179">
    <property type="entry name" value="PPIase_FKBP_dom"/>
</dbReference>
<evidence type="ECO:0000313" key="17">
    <source>
        <dbReference type="EMBL" id="TLU72749.1"/>
    </source>
</evidence>
<evidence type="ECO:0000256" key="12">
    <source>
        <dbReference type="HAMAP-Rule" id="MF_00303"/>
    </source>
</evidence>
<keyword evidence="8 12" id="KW-0413">Isomerase</keyword>
<evidence type="ECO:0000313" key="18">
    <source>
        <dbReference type="Proteomes" id="UP000305654"/>
    </source>
</evidence>
<feature type="region of interest" description="Disordered" evidence="15">
    <location>
        <begin position="437"/>
        <end position="483"/>
    </location>
</feature>
<dbReference type="EC" id="5.2.1.8" evidence="3 12"/>
<evidence type="ECO:0000256" key="3">
    <source>
        <dbReference type="ARBA" id="ARBA00013194"/>
    </source>
</evidence>
<dbReference type="EMBL" id="VCDI01000003">
    <property type="protein sequence ID" value="TLU72749.1"/>
    <property type="molecule type" value="Genomic_DNA"/>
</dbReference>
<dbReference type="Proteomes" id="UP000305654">
    <property type="component" value="Unassembled WGS sequence"/>
</dbReference>
<dbReference type="GO" id="GO:0044183">
    <property type="term" value="F:protein folding chaperone"/>
    <property type="evidence" value="ECO:0007669"/>
    <property type="project" value="TreeGrafter"/>
</dbReference>
<name>A0A5R9J6Z9_9PROT</name>
<dbReference type="Pfam" id="PF05697">
    <property type="entry name" value="Trigger_N"/>
    <property type="match status" value="1"/>
</dbReference>
<dbReference type="PANTHER" id="PTHR30560">
    <property type="entry name" value="TRIGGER FACTOR CHAPERONE AND PEPTIDYL-PROLYL CIS/TRANS ISOMERASE"/>
    <property type="match status" value="1"/>
</dbReference>
<keyword evidence="12" id="KW-0963">Cytoplasm</keyword>
<keyword evidence="7 12" id="KW-0143">Chaperone</keyword>
<evidence type="ECO:0000256" key="1">
    <source>
        <dbReference type="ARBA" id="ARBA00000971"/>
    </source>
</evidence>
<keyword evidence="18" id="KW-1185">Reference proteome</keyword>
<dbReference type="GO" id="GO:0015031">
    <property type="term" value="P:protein transport"/>
    <property type="evidence" value="ECO:0007669"/>
    <property type="project" value="UniProtKB-UniRule"/>
</dbReference>
<evidence type="ECO:0000256" key="15">
    <source>
        <dbReference type="SAM" id="MobiDB-lite"/>
    </source>
</evidence>
<proteinExistence type="inferred from homology"/>
<evidence type="ECO:0000256" key="14">
    <source>
        <dbReference type="RuleBase" id="RU003914"/>
    </source>
</evidence>
<dbReference type="PIRSF" id="PIRSF003095">
    <property type="entry name" value="Trigger_factor"/>
    <property type="match status" value="1"/>
</dbReference>
<dbReference type="FunFam" id="3.10.50.40:FF:000001">
    <property type="entry name" value="Trigger factor"/>
    <property type="match status" value="1"/>
</dbReference>
<evidence type="ECO:0000256" key="6">
    <source>
        <dbReference type="ARBA" id="ARBA00023110"/>
    </source>
</evidence>
<evidence type="ECO:0000256" key="9">
    <source>
        <dbReference type="ARBA" id="ARBA00023306"/>
    </source>
</evidence>
<dbReference type="SUPFAM" id="SSF109998">
    <property type="entry name" value="Triger factor/SurA peptide-binding domain-like"/>
    <property type="match status" value="1"/>
</dbReference>
<dbReference type="GO" id="GO:0043335">
    <property type="term" value="P:protein unfolding"/>
    <property type="evidence" value="ECO:0007669"/>
    <property type="project" value="TreeGrafter"/>
</dbReference>
<evidence type="ECO:0000256" key="11">
    <source>
        <dbReference type="ARBA" id="ARBA00029986"/>
    </source>
</evidence>
<dbReference type="Gene3D" id="3.10.50.40">
    <property type="match status" value="1"/>
</dbReference>
<dbReference type="GO" id="GO:0043022">
    <property type="term" value="F:ribosome binding"/>
    <property type="evidence" value="ECO:0007669"/>
    <property type="project" value="TreeGrafter"/>
</dbReference>
<evidence type="ECO:0000259" key="16">
    <source>
        <dbReference type="PROSITE" id="PS50059"/>
    </source>
</evidence>
<evidence type="ECO:0000256" key="4">
    <source>
        <dbReference type="ARBA" id="ARBA00016902"/>
    </source>
</evidence>
<reference evidence="17 18" key="1">
    <citation type="submission" date="2019-05" db="EMBL/GenBank/DDBJ databases">
        <authorList>
            <person name="Pankratov T."/>
            <person name="Grouzdev D."/>
        </authorList>
    </citation>
    <scope>NUCLEOTIDE SEQUENCE [LARGE SCALE GENOMIC DNA]</scope>
    <source>
        <strain evidence="17 18">KEBCLARHB70R</strain>
    </source>
</reference>
<dbReference type="InterPro" id="IPR036611">
    <property type="entry name" value="Trigger_fac_ribosome-bd_sf"/>
</dbReference>
<sequence>MQVTETLSEGLKRGFTVVVPGAEMEGRRQARLAELGREMKLPGFRPGKIPLSLVRQRYGTAVSGEILEQTVNDATRDLLAERGLRSATQPKVDLVRGDVAAASGKQAADDLEFTVELELLPEITPPDLAGLSLTRLKALPDPETVEKALADIAKRNRGFEVIEEQRGAAQGEVLTVDFVGKVDGVAFEGGTASDVNVEIGGTGFIPGFAEQLEGLEPGQERTINVTFPEEYQAAELAGKAATFEVSAKALKRPVDGAIDDELAKKIGFEELAQVREVIGQQVQQEYDQLSRMRIKRELLDILADKADFPAPEGMVESEFASIWQRVEADRKEGRVDDEDREKDEDTLRGDYRRIAERRVRLGLLLAEIGRIAQVSVTQEELGRAMRAEAGRYPGQEQMVIDFFRKNPQAAETLRGPIFENKVVDYIIDQATVEERIVTPEELAEVPPAPGEEGAATGQDGKAAAEIHSEASAGDEAEATRPSE</sequence>
<dbReference type="AlphaFoldDB" id="A0A5R9J6Z9"/>
<dbReference type="NCBIfam" id="TIGR00115">
    <property type="entry name" value="tig"/>
    <property type="match status" value="1"/>
</dbReference>
<evidence type="ECO:0000256" key="5">
    <source>
        <dbReference type="ARBA" id="ARBA00022618"/>
    </source>
</evidence>
<gene>
    <name evidence="12" type="primary">tig</name>
    <name evidence="17" type="ORF">FE263_12035</name>
</gene>
<feature type="domain" description="PPIase FKBP-type" evidence="16">
    <location>
        <begin position="171"/>
        <end position="231"/>
    </location>
</feature>
<dbReference type="HAMAP" id="MF_00303">
    <property type="entry name" value="Trigger_factor_Tig"/>
    <property type="match status" value="1"/>
</dbReference>
<dbReference type="Gene3D" id="1.10.3120.10">
    <property type="entry name" value="Trigger factor, C-terminal domain"/>
    <property type="match status" value="1"/>
</dbReference>
<comment type="similarity">
    <text evidence="2 12 14">Belongs to the FKBP-type PPIase family. Tig subfamily.</text>
</comment>
<dbReference type="InterPro" id="IPR008881">
    <property type="entry name" value="Trigger_fac_ribosome-bd_bac"/>
</dbReference>
<dbReference type="PROSITE" id="PS50059">
    <property type="entry name" value="FKBP_PPIASE"/>
    <property type="match status" value="1"/>
</dbReference>
<keyword evidence="9 12" id="KW-0131">Cell cycle</keyword>
<keyword evidence="5 12" id="KW-0132">Cell division</keyword>
<dbReference type="SUPFAM" id="SSF54534">
    <property type="entry name" value="FKBP-like"/>
    <property type="match status" value="1"/>
</dbReference>
<dbReference type="InterPro" id="IPR046357">
    <property type="entry name" value="PPIase_dom_sf"/>
</dbReference>
<dbReference type="PANTHER" id="PTHR30560:SF3">
    <property type="entry name" value="TRIGGER FACTOR-LIKE PROTEIN TIG, CHLOROPLASTIC"/>
    <property type="match status" value="1"/>
</dbReference>